<evidence type="ECO:0000313" key="2">
    <source>
        <dbReference type="EMBL" id="TRY15753.1"/>
    </source>
</evidence>
<reference evidence="3" key="1">
    <citation type="submission" date="2019-07" db="EMBL/GenBank/DDBJ databases">
        <title>Shewanella sp. YLB-08 draft genomic sequence.</title>
        <authorList>
            <person name="Yu L."/>
        </authorList>
    </citation>
    <scope>NUCLEOTIDE SEQUENCE [LARGE SCALE GENOMIC DNA]</scope>
    <source>
        <strain evidence="3">JCM 20706</strain>
    </source>
</reference>
<evidence type="ECO:0000313" key="3">
    <source>
        <dbReference type="Proteomes" id="UP000318126"/>
    </source>
</evidence>
<feature type="domain" description="Glycosyl transferase family 1" evidence="1">
    <location>
        <begin position="198"/>
        <end position="316"/>
    </location>
</feature>
<dbReference type="PANTHER" id="PTHR45947:SF3">
    <property type="entry name" value="SULFOQUINOVOSYL TRANSFERASE SQD2"/>
    <property type="match status" value="1"/>
</dbReference>
<dbReference type="InterPro" id="IPR050194">
    <property type="entry name" value="Glycosyltransferase_grp1"/>
</dbReference>
<sequence length="381" mass="43083">MIALVFSEYYLPGFKGGGPIKTIKNLFDQTGEVIDFELVTSDRDLNDKSPYTSVICGQWNNVFNIQVFYAQPGIAGFESIINILRRRDFDIVYLNSFFSPKFSILPFLFAKFLGLKVVIGPRGEFSQGALAIKSIKKRLFLFCYKKLRLQRGVVFQASSNFEAEDIRRVLGDSADIYIAEDIGSQEFATNILPQSPSNLKAVFVSRISPKKNLLAALEMLGNVRAPLEYHIFGPVEDESYWLQCKTVIEELPSHIKVKYMGSLKPVEVVSTLSHYDVFFFPTAGENYGHVIAEALCAGLPLLIADTTPWRDLQKYGIGWDLPLSNPDYFSGVLEELALMSPEQHFEMRSTVLEWAKKKFMLSDAIEANLSMFNYVYDKTKG</sequence>
<proteinExistence type="predicted"/>
<dbReference type="AlphaFoldDB" id="A0A553JTH6"/>
<dbReference type="CDD" id="cd03801">
    <property type="entry name" value="GT4_PimA-like"/>
    <property type="match status" value="1"/>
</dbReference>
<dbReference type="Proteomes" id="UP000318126">
    <property type="component" value="Unassembled WGS sequence"/>
</dbReference>
<dbReference type="Gene3D" id="3.40.50.2000">
    <property type="entry name" value="Glycogen Phosphorylase B"/>
    <property type="match status" value="2"/>
</dbReference>
<organism evidence="2 3">
    <name type="scientific">Shewanella hanedai</name>
    <name type="common">Alteromonas hanedai</name>
    <dbReference type="NCBI Taxonomy" id="25"/>
    <lineage>
        <taxon>Bacteria</taxon>
        <taxon>Pseudomonadati</taxon>
        <taxon>Pseudomonadota</taxon>
        <taxon>Gammaproteobacteria</taxon>
        <taxon>Alteromonadales</taxon>
        <taxon>Shewanellaceae</taxon>
        <taxon>Shewanella</taxon>
    </lineage>
</organism>
<evidence type="ECO:0000259" key="1">
    <source>
        <dbReference type="Pfam" id="PF00534"/>
    </source>
</evidence>
<comment type="caution">
    <text evidence="2">The sequence shown here is derived from an EMBL/GenBank/DDBJ whole genome shotgun (WGS) entry which is preliminary data.</text>
</comment>
<accession>A0A553JTH6</accession>
<dbReference type="GO" id="GO:0016757">
    <property type="term" value="F:glycosyltransferase activity"/>
    <property type="evidence" value="ECO:0007669"/>
    <property type="project" value="InterPro"/>
</dbReference>
<dbReference type="InterPro" id="IPR001296">
    <property type="entry name" value="Glyco_trans_1"/>
</dbReference>
<name>A0A553JTH6_SHEHA</name>
<dbReference type="Pfam" id="PF00534">
    <property type="entry name" value="Glycos_transf_1"/>
    <property type="match status" value="1"/>
</dbReference>
<keyword evidence="3" id="KW-1185">Reference proteome</keyword>
<protein>
    <submittedName>
        <fullName evidence="2">Glycosyltransferase</fullName>
    </submittedName>
</protein>
<gene>
    <name evidence="2" type="ORF">FN961_04250</name>
</gene>
<dbReference type="OrthoDB" id="4611853at2"/>
<dbReference type="EMBL" id="VKGK01000003">
    <property type="protein sequence ID" value="TRY15753.1"/>
    <property type="molecule type" value="Genomic_DNA"/>
</dbReference>
<dbReference type="SUPFAM" id="SSF53756">
    <property type="entry name" value="UDP-Glycosyltransferase/glycogen phosphorylase"/>
    <property type="match status" value="1"/>
</dbReference>
<keyword evidence="2" id="KW-0808">Transferase</keyword>
<dbReference type="PANTHER" id="PTHR45947">
    <property type="entry name" value="SULFOQUINOVOSYL TRANSFERASE SQD2"/>
    <property type="match status" value="1"/>
</dbReference>